<organism evidence="3 4">
    <name type="scientific">Mucilaginibacter jinjuensis</name>
    <dbReference type="NCBI Taxonomy" id="1176721"/>
    <lineage>
        <taxon>Bacteria</taxon>
        <taxon>Pseudomonadati</taxon>
        <taxon>Bacteroidota</taxon>
        <taxon>Sphingobacteriia</taxon>
        <taxon>Sphingobacteriales</taxon>
        <taxon>Sphingobacteriaceae</taxon>
        <taxon>Mucilaginibacter</taxon>
    </lineage>
</organism>
<dbReference type="EMBL" id="CP117167">
    <property type="protein sequence ID" value="WCT12482.1"/>
    <property type="molecule type" value="Genomic_DNA"/>
</dbReference>
<feature type="domain" description="eCIS core" evidence="2">
    <location>
        <begin position="77"/>
        <end position="142"/>
    </location>
</feature>
<name>A0ABY7T802_9SPHI</name>
<keyword evidence="4" id="KW-1185">Reference proteome</keyword>
<gene>
    <name evidence="3" type="ORF">PQO05_00870</name>
</gene>
<protein>
    <submittedName>
        <fullName evidence="3">DUF4157 domain-containing protein</fullName>
    </submittedName>
</protein>
<evidence type="ECO:0000313" key="3">
    <source>
        <dbReference type="EMBL" id="WCT12482.1"/>
    </source>
</evidence>
<dbReference type="Pfam" id="PF13699">
    <property type="entry name" value="eCIS_core"/>
    <property type="match status" value="1"/>
</dbReference>
<feature type="region of interest" description="Disordered" evidence="1">
    <location>
        <begin position="1"/>
        <end position="36"/>
    </location>
</feature>
<sequence length="461" mass="50488">MTIYKSKDTSNKNRLVNDARRPNKTDGLNLQDNRDGNVAQGKFAPANPPRDVAVQLNEKGSLVDNRSVQRKKNDTGLPDQLKAGVENLSGQSLDDVNVHYNSAKPGELQAHAFAQGNQIHVAPGQEKHLPHEAWHVAQQKQGRVRPTTQLKAGITINDNRGLEREADMMGAKATQLKSNSNFSFTTAYSQTNYPLQSPVVQRSIIVSGGQMAKGPRHPFLSDINKYLQIGSNEARCHYIPFGYIRLIVMNQINAGLSGTQGAVVMGDLEYLINAIFPNGRAADNHKSDTNYGALTKIAHTLYDEAQNCKQQIGTIIDNSKNLGKLAELGTNLIDALNNSPDNLRPGNSNTNSSISDSLDFPATHVAKGILPKGTTIVDKHYKPSYNLTSNMEVLLPNEAATTIILNLIDSAHIGFEAVVYSSDYILQSSDHKMMKTATMSDKIKVPVALELDTGWYLFETN</sequence>
<feature type="compositionally biased region" description="Basic and acidic residues" evidence="1">
    <location>
        <begin position="1"/>
        <end position="24"/>
    </location>
</feature>
<accession>A0ABY7T802</accession>
<evidence type="ECO:0000259" key="2">
    <source>
        <dbReference type="Pfam" id="PF13699"/>
    </source>
</evidence>
<dbReference type="Proteomes" id="UP001216139">
    <property type="component" value="Chromosome"/>
</dbReference>
<dbReference type="RefSeq" id="WP_273630747.1">
    <property type="nucleotide sequence ID" value="NZ_CP117167.1"/>
</dbReference>
<proteinExistence type="predicted"/>
<evidence type="ECO:0000256" key="1">
    <source>
        <dbReference type="SAM" id="MobiDB-lite"/>
    </source>
</evidence>
<reference evidence="3 4" key="1">
    <citation type="submission" date="2023-02" db="EMBL/GenBank/DDBJ databases">
        <title>Genome sequence of Mucilaginibacter jinjuensis strain KACC 16571.</title>
        <authorList>
            <person name="Kim S."/>
            <person name="Heo J."/>
            <person name="Kwon S.-W."/>
        </authorList>
    </citation>
    <scope>NUCLEOTIDE SEQUENCE [LARGE SCALE GENOMIC DNA]</scope>
    <source>
        <strain evidence="3 4">KACC 16571</strain>
    </source>
</reference>
<evidence type="ECO:0000313" key="4">
    <source>
        <dbReference type="Proteomes" id="UP001216139"/>
    </source>
</evidence>
<dbReference type="InterPro" id="IPR025295">
    <property type="entry name" value="eCIS_core_dom"/>
</dbReference>